<dbReference type="PANTHER" id="PTHR43861:SF6">
    <property type="entry name" value="METHYLTRANSFERASE TYPE 11"/>
    <property type="match status" value="1"/>
</dbReference>
<protein>
    <recommendedName>
        <fullName evidence="2">Methyltransferase type 11 domain-containing protein</fullName>
    </recommendedName>
</protein>
<dbReference type="PANTHER" id="PTHR43861">
    <property type="entry name" value="TRANS-ACONITATE 2-METHYLTRANSFERASE-RELATED"/>
    <property type="match status" value="1"/>
</dbReference>
<organism evidence="1">
    <name type="scientific">marine metagenome</name>
    <dbReference type="NCBI Taxonomy" id="408172"/>
    <lineage>
        <taxon>unclassified sequences</taxon>
        <taxon>metagenomes</taxon>
        <taxon>ecological metagenomes</taxon>
    </lineage>
</organism>
<feature type="non-terminal residue" evidence="1">
    <location>
        <position position="283"/>
    </location>
</feature>
<dbReference type="Pfam" id="PF13489">
    <property type="entry name" value="Methyltransf_23"/>
    <property type="match status" value="1"/>
</dbReference>
<dbReference type="AlphaFoldDB" id="A0A382NJ48"/>
<name>A0A382NJ48_9ZZZZ</name>
<dbReference type="InterPro" id="IPR029063">
    <property type="entry name" value="SAM-dependent_MTases_sf"/>
</dbReference>
<accession>A0A382NJ48</accession>
<dbReference type="CDD" id="cd02440">
    <property type="entry name" value="AdoMet_MTases"/>
    <property type="match status" value="1"/>
</dbReference>
<dbReference type="Gene3D" id="3.40.50.150">
    <property type="entry name" value="Vaccinia Virus protein VP39"/>
    <property type="match status" value="1"/>
</dbReference>
<evidence type="ECO:0000313" key="1">
    <source>
        <dbReference type="EMBL" id="SVC59611.1"/>
    </source>
</evidence>
<sequence>MQSNITESKSLTLQTSPCESCDSEDFIFVCGRGDRTRIVRCLNCDLEAVNPLPDKSNLKSAYDLEMKGDPLKASKNEPLFKTYITQHIERGKSFKKIHKKRLRLIERFSQKKGNLLDVGCGAGFFLNYAKLKGWNVNGIDLLDEYIQFANKRLMIKNAQCLSLEEAQFPEQYFDVVTLWDLIEHLSHPLQELKKINHLLKPGGHLAIWTPNVKNSIFMKERWTGYITYQHLYFFSLKTLGQLLKRAGFKIVFSKTSKTKKGLLIPKESLTFKEFKKPESTVDR</sequence>
<evidence type="ECO:0008006" key="2">
    <source>
        <dbReference type="Google" id="ProtNLM"/>
    </source>
</evidence>
<dbReference type="EMBL" id="UINC01099950">
    <property type="protein sequence ID" value="SVC59611.1"/>
    <property type="molecule type" value="Genomic_DNA"/>
</dbReference>
<proteinExistence type="predicted"/>
<reference evidence="1" key="1">
    <citation type="submission" date="2018-05" db="EMBL/GenBank/DDBJ databases">
        <authorList>
            <person name="Lanie J.A."/>
            <person name="Ng W.-L."/>
            <person name="Kazmierczak K.M."/>
            <person name="Andrzejewski T.M."/>
            <person name="Davidsen T.M."/>
            <person name="Wayne K.J."/>
            <person name="Tettelin H."/>
            <person name="Glass J.I."/>
            <person name="Rusch D."/>
            <person name="Podicherti R."/>
            <person name="Tsui H.-C.T."/>
            <person name="Winkler M.E."/>
        </authorList>
    </citation>
    <scope>NUCLEOTIDE SEQUENCE</scope>
</reference>
<gene>
    <name evidence="1" type="ORF">METZ01_LOCUS312465</name>
</gene>
<dbReference type="SUPFAM" id="SSF53335">
    <property type="entry name" value="S-adenosyl-L-methionine-dependent methyltransferases"/>
    <property type="match status" value="1"/>
</dbReference>